<keyword evidence="2" id="KW-1003">Cell membrane</keyword>
<dbReference type="PROSITE" id="PS50885">
    <property type="entry name" value="HAMP"/>
    <property type="match status" value="1"/>
</dbReference>
<protein>
    <recommendedName>
        <fullName evidence="15">Methyl-accepting chemotaxis protein</fullName>
    </recommendedName>
</protein>
<comment type="subcellular location">
    <subcellularLocation>
        <location evidence="1">Cell membrane</location>
        <topology evidence="1">Multi-pass membrane protein</topology>
    </subcellularLocation>
</comment>
<dbReference type="Gene3D" id="3.30.450.20">
    <property type="entry name" value="PAS domain"/>
    <property type="match status" value="1"/>
</dbReference>
<dbReference type="InterPro" id="IPR033480">
    <property type="entry name" value="sCache_2"/>
</dbReference>
<proteinExistence type="inferred from homology"/>
<organism evidence="13 14">
    <name type="scientific">Herbinix hemicellulosilytica</name>
    <dbReference type="NCBI Taxonomy" id="1564487"/>
    <lineage>
        <taxon>Bacteria</taxon>
        <taxon>Bacillati</taxon>
        <taxon>Bacillota</taxon>
        <taxon>Clostridia</taxon>
        <taxon>Lachnospirales</taxon>
        <taxon>Lachnospiraceae</taxon>
        <taxon>Herbinix</taxon>
    </lineage>
</organism>
<keyword evidence="5 10" id="KW-0472">Membrane</keyword>
<dbReference type="PRINTS" id="PR00260">
    <property type="entry name" value="CHEMTRNSDUCR"/>
</dbReference>
<dbReference type="GO" id="GO:0005886">
    <property type="term" value="C:plasma membrane"/>
    <property type="evidence" value="ECO:0007669"/>
    <property type="project" value="UniProtKB-SubCell"/>
</dbReference>
<feature type="coiled-coil region" evidence="9">
    <location>
        <begin position="554"/>
        <end position="605"/>
    </location>
</feature>
<evidence type="ECO:0000256" key="6">
    <source>
        <dbReference type="ARBA" id="ARBA00023224"/>
    </source>
</evidence>
<accession>A0A0H5SI24</accession>
<dbReference type="GO" id="GO:0004888">
    <property type="term" value="F:transmembrane signaling receptor activity"/>
    <property type="evidence" value="ECO:0007669"/>
    <property type="project" value="InterPro"/>
</dbReference>
<keyword evidence="9" id="KW-0175">Coiled coil</keyword>
<dbReference type="CDD" id="cd06225">
    <property type="entry name" value="HAMP"/>
    <property type="match status" value="1"/>
</dbReference>
<evidence type="ECO:0000256" key="7">
    <source>
        <dbReference type="ARBA" id="ARBA00029447"/>
    </source>
</evidence>
<evidence type="ECO:0000256" key="3">
    <source>
        <dbReference type="ARBA" id="ARBA00022692"/>
    </source>
</evidence>
<dbReference type="SMART" id="SM00304">
    <property type="entry name" value="HAMP"/>
    <property type="match status" value="1"/>
</dbReference>
<evidence type="ECO:0000256" key="2">
    <source>
        <dbReference type="ARBA" id="ARBA00022475"/>
    </source>
</evidence>
<feature type="transmembrane region" description="Helical" evidence="10">
    <location>
        <begin position="15"/>
        <end position="37"/>
    </location>
</feature>
<evidence type="ECO:0000256" key="10">
    <source>
        <dbReference type="SAM" id="Phobius"/>
    </source>
</evidence>
<evidence type="ECO:0000256" key="1">
    <source>
        <dbReference type="ARBA" id="ARBA00004651"/>
    </source>
</evidence>
<gene>
    <name evidence="13" type="ORF">HHT355_1259</name>
</gene>
<dbReference type="Pfam" id="PF17200">
    <property type="entry name" value="sCache_2"/>
    <property type="match status" value="1"/>
</dbReference>
<evidence type="ECO:0000256" key="5">
    <source>
        <dbReference type="ARBA" id="ARBA00023136"/>
    </source>
</evidence>
<dbReference type="InterPro" id="IPR003660">
    <property type="entry name" value="HAMP_dom"/>
</dbReference>
<dbReference type="PANTHER" id="PTHR32089:SF114">
    <property type="entry name" value="METHYL-ACCEPTING CHEMOTAXIS PROTEIN MCPB"/>
    <property type="match status" value="1"/>
</dbReference>
<name>A0A0H5SI24_HERHM</name>
<feature type="domain" description="Methyl-accepting transducer" evidence="11">
    <location>
        <begin position="318"/>
        <end position="575"/>
    </location>
</feature>
<keyword evidence="14" id="KW-1185">Reference proteome</keyword>
<evidence type="ECO:0000313" key="13">
    <source>
        <dbReference type="EMBL" id="CRZ34461.1"/>
    </source>
</evidence>
<dbReference type="Pfam" id="PF00015">
    <property type="entry name" value="MCPsignal"/>
    <property type="match status" value="1"/>
</dbReference>
<dbReference type="GO" id="GO:0007165">
    <property type="term" value="P:signal transduction"/>
    <property type="evidence" value="ECO:0007669"/>
    <property type="project" value="UniProtKB-KW"/>
</dbReference>
<keyword evidence="6 8" id="KW-0807">Transducer</keyword>
<dbReference type="AlphaFoldDB" id="A0A0H5SI24"/>
<dbReference type="PANTHER" id="PTHR32089">
    <property type="entry name" value="METHYL-ACCEPTING CHEMOTAXIS PROTEIN MCPB"/>
    <property type="match status" value="1"/>
</dbReference>
<dbReference type="InterPro" id="IPR004089">
    <property type="entry name" value="MCPsignal_dom"/>
</dbReference>
<dbReference type="EMBL" id="CVTD020000015">
    <property type="protein sequence ID" value="CRZ34461.1"/>
    <property type="molecule type" value="Genomic_DNA"/>
</dbReference>
<evidence type="ECO:0000313" key="14">
    <source>
        <dbReference type="Proteomes" id="UP000236497"/>
    </source>
</evidence>
<dbReference type="PROSITE" id="PS50111">
    <property type="entry name" value="CHEMOTAXIS_TRANSDUC_2"/>
    <property type="match status" value="1"/>
</dbReference>
<dbReference type="Pfam" id="PF00672">
    <property type="entry name" value="HAMP"/>
    <property type="match status" value="1"/>
</dbReference>
<dbReference type="SMART" id="SM00283">
    <property type="entry name" value="MA"/>
    <property type="match status" value="1"/>
</dbReference>
<sequence length="605" mass="66843">MLLKILKMDSIRKKIYVLISVTVVTSLLGISVVNYIISKRELNRSNLIILKNAVEATMVEINRNYRYTLDESNWMTEEEAKMLSLSSIGDLTKTSIDGVSGATTEANDATSAATANSIYAQHSIDLGESGYLFVIDSEGNVIYHPFLSDNIYDLKSHDGRYIIHEIIKQAKSGGGTTHYALDEDVSLITDSKLVYSMYFPYWDWIVSAVIYDKELARGSNIIMTYNLIGIVIVLAAALLLSLKITGRIIDPIKTISQKLSEVSEGDLTVDKIHIKTEDEMKLLGDSVNSLVDSLNRIVKMIVTSGERLNKYAAKLKESYGYVSKSTSEVTGAISQMAMQTDEQSRETAEGVDKVILLGENIKETAEASNKIGSVVEKNIKLKELGLKSVRELKDAALENNENTAVIERLVSKMKEYSVDIGKISDIISNIAKQTNLLALNASIEASRAGENGLGFAVVAEEIRKLANETSHAVNDIHEKIGQVQEQTAAVVNFISKNRSGVDRINRSVEKTEEIIGLISDGLQALIEEIKVIVDHNRIINQKKDEILEMLGHISERAQENSANIQEISAAAEEQSATIIDISESISQLYEMVNDLNNLVKEFKVE</sequence>
<evidence type="ECO:0000256" key="9">
    <source>
        <dbReference type="SAM" id="Coils"/>
    </source>
</evidence>
<feature type="domain" description="HAMP" evidence="12">
    <location>
        <begin position="246"/>
        <end position="299"/>
    </location>
</feature>
<dbReference type="GO" id="GO:0006935">
    <property type="term" value="P:chemotaxis"/>
    <property type="evidence" value="ECO:0007669"/>
    <property type="project" value="InterPro"/>
</dbReference>
<dbReference type="Proteomes" id="UP000236497">
    <property type="component" value="Unassembled WGS sequence"/>
</dbReference>
<evidence type="ECO:0008006" key="15">
    <source>
        <dbReference type="Google" id="ProtNLM"/>
    </source>
</evidence>
<reference evidence="13 14" key="1">
    <citation type="submission" date="2015-06" db="EMBL/GenBank/DDBJ databases">
        <authorList>
            <person name="Wibberg Daniel"/>
        </authorList>
    </citation>
    <scope>NUCLEOTIDE SEQUENCE [LARGE SCALE GENOMIC DNA]</scope>
    <source>
        <strain evidence="13 14">T3/55T</strain>
    </source>
</reference>
<keyword evidence="4 10" id="KW-1133">Transmembrane helix</keyword>
<evidence type="ECO:0000259" key="11">
    <source>
        <dbReference type="PROSITE" id="PS50111"/>
    </source>
</evidence>
<feature type="transmembrane region" description="Helical" evidence="10">
    <location>
        <begin position="222"/>
        <end position="242"/>
    </location>
</feature>
<evidence type="ECO:0000256" key="4">
    <source>
        <dbReference type="ARBA" id="ARBA00022989"/>
    </source>
</evidence>
<dbReference type="SUPFAM" id="SSF58104">
    <property type="entry name" value="Methyl-accepting chemotaxis protein (MCP) signaling domain"/>
    <property type="match status" value="1"/>
</dbReference>
<dbReference type="Gene3D" id="1.10.287.950">
    <property type="entry name" value="Methyl-accepting chemotaxis protein"/>
    <property type="match status" value="1"/>
</dbReference>
<dbReference type="Gene3D" id="6.10.340.10">
    <property type="match status" value="1"/>
</dbReference>
<comment type="similarity">
    <text evidence="7">Belongs to the methyl-accepting chemotaxis (MCP) protein family.</text>
</comment>
<evidence type="ECO:0000256" key="8">
    <source>
        <dbReference type="PROSITE-ProRule" id="PRU00284"/>
    </source>
</evidence>
<keyword evidence="3 10" id="KW-0812">Transmembrane</keyword>
<dbReference type="InterPro" id="IPR004090">
    <property type="entry name" value="Chemotax_Me-accpt_rcpt"/>
</dbReference>
<evidence type="ECO:0000259" key="12">
    <source>
        <dbReference type="PROSITE" id="PS50885"/>
    </source>
</evidence>